<comment type="caution">
    <text evidence="3">The sequence shown here is derived from an EMBL/GenBank/DDBJ whole genome shotgun (WGS) entry which is preliminary data.</text>
</comment>
<proteinExistence type="predicted"/>
<feature type="compositionally biased region" description="Polar residues" evidence="1">
    <location>
        <begin position="372"/>
        <end position="422"/>
    </location>
</feature>
<keyword evidence="2" id="KW-0812">Transmembrane</keyword>
<gene>
    <name evidence="3" type="ORF">FEE95_14365</name>
</gene>
<keyword evidence="2" id="KW-1133">Transmembrane helix</keyword>
<evidence type="ECO:0000256" key="1">
    <source>
        <dbReference type="SAM" id="MobiDB-lite"/>
    </source>
</evidence>
<organism evidence="3 4">
    <name type="scientific">Maribacter algarum</name>
    <name type="common">ex Zhang et al. 2020</name>
    <dbReference type="NCBI Taxonomy" id="2578118"/>
    <lineage>
        <taxon>Bacteria</taxon>
        <taxon>Pseudomonadati</taxon>
        <taxon>Bacteroidota</taxon>
        <taxon>Flavobacteriia</taxon>
        <taxon>Flavobacteriales</taxon>
        <taxon>Flavobacteriaceae</taxon>
        <taxon>Maribacter</taxon>
    </lineage>
</organism>
<feature type="compositionally biased region" description="Basic and acidic residues" evidence="1">
    <location>
        <begin position="294"/>
        <end position="310"/>
    </location>
</feature>
<feature type="region of interest" description="Disordered" evidence="1">
    <location>
        <begin position="366"/>
        <end position="425"/>
    </location>
</feature>
<evidence type="ECO:0000256" key="2">
    <source>
        <dbReference type="SAM" id="Phobius"/>
    </source>
</evidence>
<dbReference type="EMBL" id="VATY01000003">
    <property type="protein sequence ID" value="TMM55834.1"/>
    <property type="molecule type" value="Genomic_DNA"/>
</dbReference>
<evidence type="ECO:0000313" key="4">
    <source>
        <dbReference type="Proteomes" id="UP000310314"/>
    </source>
</evidence>
<reference evidence="3 4" key="1">
    <citation type="submission" date="2019-05" db="EMBL/GenBank/DDBJ databases">
        <authorList>
            <person name="Zhang J.-Y."/>
            <person name="Feg X."/>
            <person name="Du Z.-J."/>
        </authorList>
    </citation>
    <scope>NUCLEOTIDE SEQUENCE [LARGE SCALE GENOMIC DNA]</scope>
    <source>
        <strain evidence="3 4">RZ26</strain>
    </source>
</reference>
<feature type="transmembrane region" description="Helical" evidence="2">
    <location>
        <begin position="264"/>
        <end position="282"/>
    </location>
</feature>
<evidence type="ECO:0000313" key="3">
    <source>
        <dbReference type="EMBL" id="TMM55834.1"/>
    </source>
</evidence>
<sequence length="488" mass="55428">MGHKTVTFTNETEQRTYVQGEFTGKYHGSLNQEKWHSTFEFYDIHIYHGEINNLKNEKEHRETINETIYNSIVSETQLTQKSFENVLVNLDSPYGDYNNFRLTINDPKLESVEIYDVVKDGNQTFGTLCCFVSGYLSKISTETSEIQVETCNQCNQFLEECICNDSISSNATIVEDPVSNPSFEKSFWSRNFGSWTNSNKNWGWNFFDSSGFGCLGALGLLVGLLVLMSFGLPGILIGALILLVYAISGPFTRTFQHLTRGLKWLLYSFIGLLLLGILWYFVEQNNLVNFSSIPHDKNKTSKTQKIKESRNIGNSPQPNAKPQNEKINSSIEQNSTIETDAINDESQESFESQNIKQNNSSILDLKTRSEEVNNSSKENIILQSEKTNSYKSTSELPNIKSNNTDVRTDENQPQTQASSTRQKQSKAMEIMSGIEFHEGEVYICKGGYSKRYHFNPDCPGLSNCSTRIYQINIPAAERQGKTLCKREY</sequence>
<keyword evidence="4" id="KW-1185">Reference proteome</keyword>
<keyword evidence="2" id="KW-0472">Membrane</keyword>
<protein>
    <submittedName>
        <fullName evidence="3">Uncharacterized protein</fullName>
    </submittedName>
</protein>
<feature type="compositionally biased region" description="Polar residues" evidence="1">
    <location>
        <begin position="311"/>
        <end position="326"/>
    </location>
</feature>
<dbReference type="AlphaFoldDB" id="A0A5S3PMY7"/>
<dbReference type="OrthoDB" id="885042at2"/>
<name>A0A5S3PMY7_9FLAO</name>
<feature type="transmembrane region" description="Helical" evidence="2">
    <location>
        <begin position="206"/>
        <end position="228"/>
    </location>
</feature>
<feature type="region of interest" description="Disordered" evidence="1">
    <location>
        <begin position="293"/>
        <end position="326"/>
    </location>
</feature>
<accession>A0A5S3PMY7</accession>
<dbReference type="Proteomes" id="UP000310314">
    <property type="component" value="Unassembled WGS sequence"/>
</dbReference>
<dbReference type="RefSeq" id="WP_138658703.1">
    <property type="nucleotide sequence ID" value="NZ_VATY01000003.1"/>
</dbReference>
<feature type="transmembrane region" description="Helical" evidence="2">
    <location>
        <begin position="234"/>
        <end position="252"/>
    </location>
</feature>